<name>A0ACC1XAE2_MELAZ</name>
<keyword evidence="2" id="KW-1185">Reference proteome</keyword>
<protein>
    <submittedName>
        <fullName evidence="1">Sulfotransferase</fullName>
    </submittedName>
</protein>
<organism evidence="1 2">
    <name type="scientific">Melia azedarach</name>
    <name type="common">Chinaberry tree</name>
    <dbReference type="NCBI Taxonomy" id="155640"/>
    <lineage>
        <taxon>Eukaryota</taxon>
        <taxon>Viridiplantae</taxon>
        <taxon>Streptophyta</taxon>
        <taxon>Embryophyta</taxon>
        <taxon>Tracheophyta</taxon>
        <taxon>Spermatophyta</taxon>
        <taxon>Magnoliopsida</taxon>
        <taxon>eudicotyledons</taxon>
        <taxon>Gunneridae</taxon>
        <taxon>Pentapetalae</taxon>
        <taxon>rosids</taxon>
        <taxon>malvids</taxon>
        <taxon>Sapindales</taxon>
        <taxon>Meliaceae</taxon>
        <taxon>Melia</taxon>
    </lineage>
</organism>
<evidence type="ECO:0000313" key="1">
    <source>
        <dbReference type="EMBL" id="KAJ4707235.1"/>
    </source>
</evidence>
<accession>A0ACC1XAE2</accession>
<gene>
    <name evidence="1" type="ORF">OWV82_020783</name>
</gene>
<dbReference type="Proteomes" id="UP001164539">
    <property type="component" value="Chromosome 11"/>
</dbReference>
<evidence type="ECO:0000313" key="2">
    <source>
        <dbReference type="Proteomes" id="UP001164539"/>
    </source>
</evidence>
<comment type="caution">
    <text evidence="1">The sequence shown here is derived from an EMBL/GenBank/DDBJ whole genome shotgun (WGS) entry which is preliminary data.</text>
</comment>
<reference evidence="1 2" key="1">
    <citation type="journal article" date="2023" name="Science">
        <title>Complex scaffold remodeling in plant triterpene biosynthesis.</title>
        <authorList>
            <person name="De La Pena R."/>
            <person name="Hodgson H."/>
            <person name="Liu J.C."/>
            <person name="Stephenson M.J."/>
            <person name="Martin A.C."/>
            <person name="Owen C."/>
            <person name="Harkess A."/>
            <person name="Leebens-Mack J."/>
            <person name="Jimenez L.E."/>
            <person name="Osbourn A."/>
            <person name="Sattely E.S."/>
        </authorList>
    </citation>
    <scope>NUCLEOTIDE SEQUENCE [LARGE SCALE GENOMIC DNA]</scope>
    <source>
        <strain evidence="2">cv. JPN11</strain>
        <tissue evidence="1">Leaf</tissue>
    </source>
</reference>
<proteinExistence type="predicted"/>
<sequence>MEPSVSPTLNSSSSSNLFDELPKEKSWGVTELYQWEGFWYALPHLKAAITARSQFEASDDDILLASSMKTGTTWLKALIPSIMHCNGEEDSDDDDDSNDPLLRNHPNALMPSIVQIFQENPNPYLSGMCSPRLFRAHLPYAMLPESVKTSGCKIVYITRNPKDTFVSLWHFSNAARTPEKGPSPLNKAFESFCKGVHPFGPFHDHVLEYWKESVKKSEKILFLKYEDLKRDTRGQLKKLASFLGRPFVKESELDKVIRRCSLERLKNLEVNKNGVDNLLGIANSLYFRRGTVGDWKNSLSTEMKERLDNITKMKLEGSGLDLETS</sequence>
<dbReference type="EMBL" id="CM051404">
    <property type="protein sequence ID" value="KAJ4707235.1"/>
    <property type="molecule type" value="Genomic_DNA"/>
</dbReference>